<organism evidence="2 3">
    <name type="scientific">Pseudomonas abyssi</name>
    <dbReference type="NCBI Taxonomy" id="170540"/>
    <lineage>
        <taxon>Bacteria</taxon>
        <taxon>Pseudomonadati</taxon>
        <taxon>Pseudomonadota</taxon>
        <taxon>Gammaproteobacteria</taxon>
        <taxon>Pseudomonadales</taxon>
        <taxon>Pseudomonadaceae</taxon>
        <taxon>Pseudomonas</taxon>
    </lineage>
</organism>
<dbReference type="AlphaFoldDB" id="A0A2A3MIB5"/>
<evidence type="ECO:0000256" key="1">
    <source>
        <dbReference type="SAM" id="Phobius"/>
    </source>
</evidence>
<keyword evidence="1" id="KW-0472">Membrane</keyword>
<dbReference type="CDD" id="cd20705">
    <property type="entry name" value="MIX_I"/>
    <property type="match status" value="1"/>
</dbReference>
<keyword evidence="1" id="KW-1133">Transmembrane helix</keyword>
<dbReference type="Proteomes" id="UP000242313">
    <property type="component" value="Unassembled WGS sequence"/>
</dbReference>
<dbReference type="EMBL" id="NTMR01000011">
    <property type="protein sequence ID" value="PBK04405.1"/>
    <property type="molecule type" value="Genomic_DNA"/>
</dbReference>
<reference evidence="2 3" key="1">
    <citation type="submission" date="2017-09" db="EMBL/GenBank/DDBJ databases">
        <title>Pseudomonas abyssi sp. nov. isolated from Abyssopelagic Water.</title>
        <authorList>
            <person name="Wei Y."/>
        </authorList>
    </citation>
    <scope>NUCLEOTIDE SEQUENCE [LARGE SCALE GENOMIC DNA]</scope>
    <source>
        <strain evidence="2 3">MT5</strain>
    </source>
</reference>
<evidence type="ECO:0000313" key="2">
    <source>
        <dbReference type="EMBL" id="PBK04405.1"/>
    </source>
</evidence>
<proteinExistence type="predicted"/>
<keyword evidence="1" id="KW-0812">Transmembrane</keyword>
<feature type="transmembrane region" description="Helical" evidence="1">
    <location>
        <begin position="775"/>
        <end position="796"/>
    </location>
</feature>
<sequence length="1078" mass="118486">MSELKDESIEQGTRKRAQYDSAQRANLALNLEREDGGTLQILVEQDMRSHEEEPDIQQNTFLAIVPMARLPAIDGADQQPVGALIRPGRIYVFRKGKLWREQVCDGEGALADVDVSYWRSQSAAGQPCDDRAAVGKPLALTLVPVLLQGHYVGDQVDMAYSEMPWSWEYIKWLEADSSRVKARCQNVAPAWAAAVVGKEHWRATLAMPAVLVDALEGGLRPRDLHLECLLSSPDTFTPALLELSPDEPLVRLHRHQQALAEHMSAEGPQALPDLPAASDVLADKALRGYPKLVGLLLNDPLFEFRHAVEQSRLATETLQTCNALIPYQPHGRYAELLHQWAMSTDAPLASLRAQVDTQALDKSMMEQERRMARDCLHRQLDRTMSLCHGGLSVVWNDWIYTRDERLLEPYSLLIELLEQLGRLPHDTDARSTAADSRRLSRSIERLVIHLAEASHPLTRTALVAGEGELPELASRLAELAAEAQPADPENMGISTLALFAGMESQGDANYQYSTQNLALAVDEWLAHLSKVMLMTLRKLRVDPSTVQVELPRLFTPTMGLLKSLHSKAKSLQFLPQGQALAQDMVVLGVHGAGLSFGLTPSERATLTRENYLYSNLQGRSGDVLGTSSGKLAKANHFASKDLGRLMVVAAPANDPLVQELNSWRVGVSNVGRAAQLAKSPALPLLATVMAAYNLHLNTTGATGLLEDDQSVRWGFGGISALADLLLASNNAALKVLESSGIRSPWYVLWEQGRIDVSRMSARWAGNLQKRTGSTWLNASRVAGGAAMGFTALIFAWDAKRAFDAGDKDVSVANAIAAGGGAIWALYTIGILASPWVLAAGVVLLIGGALAAALMADGAIEQAIKHGPFGIEHRLPHMNDPKIAYQQLLGAIGEPQAKISRWSVWTGVAPQEERRKLELAARASQRQLHPLDWVVELQSGLLDQYPNDSRFRLMASELQWVRGHQTGWKRLPARPLSHYKLGAVVMDASRVVYVLPHIGSQAHTGLMQMQYALRVRAQFVLGRQECRPNDPFPAFDDLVLPQPAARDWAAFDPQRFPEERDVDGSAPYWLIALSERDSL</sequence>
<gene>
    <name evidence="2" type="ORF">CNQ84_09880</name>
</gene>
<comment type="caution">
    <text evidence="2">The sequence shown here is derived from an EMBL/GenBank/DDBJ whole genome shotgun (WGS) entry which is preliminary data.</text>
</comment>
<name>A0A2A3MIB5_9PSED</name>
<accession>A0A2A3MIB5</accession>
<feature type="transmembrane region" description="Helical" evidence="1">
    <location>
        <begin position="835"/>
        <end position="855"/>
    </location>
</feature>
<keyword evidence="3" id="KW-1185">Reference proteome</keyword>
<protein>
    <submittedName>
        <fullName evidence="2">Uncharacterized protein</fullName>
    </submittedName>
</protein>
<evidence type="ECO:0000313" key="3">
    <source>
        <dbReference type="Proteomes" id="UP000242313"/>
    </source>
</evidence>
<feature type="transmembrane region" description="Helical" evidence="1">
    <location>
        <begin position="808"/>
        <end position="829"/>
    </location>
</feature>